<organism evidence="2 3">
    <name type="scientific">Chryseosolibacter indicus</name>
    <dbReference type="NCBI Taxonomy" id="2782351"/>
    <lineage>
        <taxon>Bacteria</taxon>
        <taxon>Pseudomonadati</taxon>
        <taxon>Bacteroidota</taxon>
        <taxon>Cytophagia</taxon>
        <taxon>Cytophagales</taxon>
        <taxon>Chryseotaleaceae</taxon>
        <taxon>Chryseosolibacter</taxon>
    </lineage>
</organism>
<dbReference type="EMBL" id="JAHESD010000060">
    <property type="protein sequence ID" value="MBT1705597.1"/>
    <property type="molecule type" value="Genomic_DNA"/>
</dbReference>
<gene>
    <name evidence="2" type="ORF">KK060_20065</name>
</gene>
<keyword evidence="1" id="KW-0812">Transmembrane</keyword>
<comment type="caution">
    <text evidence="2">The sequence shown here is derived from an EMBL/GenBank/DDBJ whole genome shotgun (WGS) entry which is preliminary data.</text>
</comment>
<proteinExistence type="predicted"/>
<name>A0ABS5VVX9_9BACT</name>
<keyword evidence="1" id="KW-1133">Transmembrane helix</keyword>
<dbReference type="Proteomes" id="UP000772618">
    <property type="component" value="Unassembled WGS sequence"/>
</dbReference>
<keyword evidence="1" id="KW-0472">Membrane</keyword>
<evidence type="ECO:0000256" key="1">
    <source>
        <dbReference type="SAM" id="Phobius"/>
    </source>
</evidence>
<sequence length="402" mass="45704">MIRSIVNIGEVLDLYLGIDITIDVEGTRRIAYCLLKKENERLIIKYCKGDLDVNDTDEQVSFLIKKGIPIHVNINGRPVLTKTVSSSEQPVGDVNRYFPGLRKEDFVIQLYENKKNTSVTIIRKDDVLSNFLPGIRVHTVSFGVLIVETLIPVLNANAITINNQRIVFADGVIDHIEKGETKYGDILNIGGDYIPPECLLAYAGAISLFLQRMHITIDGLPDSLLLEAKLFQVKRELFSIGRYVLLSLLIFLVINSVVFFWLQRKVTVAEEDLLLLEGRSKRKRINSIRNSTMSAAYDKIGWELNRIPLFYADQLASHVPVEIQLNILELGTINENAFKQNKKASFNPFELRVHGVTADPVVLSDWIVEVEKVDWVKGVTDQRYQYDQRLKSGVFEFKILVK</sequence>
<evidence type="ECO:0000313" key="3">
    <source>
        <dbReference type="Proteomes" id="UP000772618"/>
    </source>
</evidence>
<accession>A0ABS5VVX9</accession>
<feature type="transmembrane region" description="Helical" evidence="1">
    <location>
        <begin position="243"/>
        <end position="262"/>
    </location>
</feature>
<protein>
    <submittedName>
        <fullName evidence="2">Uncharacterized protein</fullName>
    </submittedName>
</protein>
<dbReference type="RefSeq" id="WP_254155585.1">
    <property type="nucleotide sequence ID" value="NZ_JAHESD010000060.1"/>
</dbReference>
<keyword evidence="3" id="KW-1185">Reference proteome</keyword>
<reference evidence="2 3" key="1">
    <citation type="submission" date="2021-05" db="EMBL/GenBank/DDBJ databases">
        <title>A Polyphasic approach of four new species of the genus Ohtaekwangia: Ohtaekwangia histidinii sp. nov., Ohtaekwangia cretensis sp. nov., Ohtaekwangia indiensis sp. nov., Ohtaekwangia reichenbachii sp. nov. from diverse environment.</title>
        <authorList>
            <person name="Octaviana S."/>
        </authorList>
    </citation>
    <scope>NUCLEOTIDE SEQUENCE [LARGE SCALE GENOMIC DNA]</scope>
    <source>
        <strain evidence="2 3">PWU20</strain>
    </source>
</reference>
<evidence type="ECO:0000313" key="2">
    <source>
        <dbReference type="EMBL" id="MBT1705597.1"/>
    </source>
</evidence>